<evidence type="ECO:0000256" key="1">
    <source>
        <dbReference type="SAM" id="MobiDB-lite"/>
    </source>
</evidence>
<keyword evidence="3" id="KW-1185">Reference proteome</keyword>
<evidence type="ECO:0000313" key="3">
    <source>
        <dbReference type="Proteomes" id="UP001341840"/>
    </source>
</evidence>
<comment type="caution">
    <text evidence="2">The sequence shown here is derived from an EMBL/GenBank/DDBJ whole genome shotgun (WGS) entry which is preliminary data.</text>
</comment>
<dbReference type="Proteomes" id="UP001341840">
    <property type="component" value="Unassembled WGS sequence"/>
</dbReference>
<dbReference type="EMBL" id="JASCZI010060523">
    <property type="protein sequence ID" value="MED6133380.1"/>
    <property type="molecule type" value="Genomic_DNA"/>
</dbReference>
<gene>
    <name evidence="2" type="ORF">PIB30_027805</name>
</gene>
<feature type="region of interest" description="Disordered" evidence="1">
    <location>
        <begin position="221"/>
        <end position="293"/>
    </location>
</feature>
<sequence length="318" mass="34457">MSYLGTGFGKGSGPSAPPKSQPPFGFTNAFPRPSPSPSPSPPPSSLPTPPKPRPIESSGWSNVQRPLYRDLETHTPVRSTPVTTFIASRDSTNGVTARVSRFPNPERTRSPPVSYEDLDDLRDPGQTVQRNNHSSSPVDGHGHLLHSKSPPQSAPSFPANHHSVRNFQSPLTSAQQQALAPRTWNGQASLSANYSNLSNHQNLSSSPPYIGSQNLQHNVTKELNSQGSKRTRSPPSSSAIRQENFHKDFRRPSISPPKMTKTSNVLRTGPPQTHKKSLTSVVSEATESGPISSTSTKELGLLLHHFQSMKLLKATPSP</sequence>
<feature type="compositionally biased region" description="Gly residues" evidence="1">
    <location>
        <begin position="1"/>
        <end position="12"/>
    </location>
</feature>
<feature type="compositionally biased region" description="Polar residues" evidence="1">
    <location>
        <begin position="126"/>
        <end position="137"/>
    </location>
</feature>
<organism evidence="2 3">
    <name type="scientific">Stylosanthes scabra</name>
    <dbReference type="NCBI Taxonomy" id="79078"/>
    <lineage>
        <taxon>Eukaryota</taxon>
        <taxon>Viridiplantae</taxon>
        <taxon>Streptophyta</taxon>
        <taxon>Embryophyta</taxon>
        <taxon>Tracheophyta</taxon>
        <taxon>Spermatophyta</taxon>
        <taxon>Magnoliopsida</taxon>
        <taxon>eudicotyledons</taxon>
        <taxon>Gunneridae</taxon>
        <taxon>Pentapetalae</taxon>
        <taxon>rosids</taxon>
        <taxon>fabids</taxon>
        <taxon>Fabales</taxon>
        <taxon>Fabaceae</taxon>
        <taxon>Papilionoideae</taxon>
        <taxon>50 kb inversion clade</taxon>
        <taxon>dalbergioids sensu lato</taxon>
        <taxon>Dalbergieae</taxon>
        <taxon>Pterocarpus clade</taxon>
        <taxon>Stylosanthes</taxon>
    </lineage>
</organism>
<feature type="compositionally biased region" description="Polar residues" evidence="1">
    <location>
        <begin position="221"/>
        <end position="241"/>
    </location>
</feature>
<feature type="compositionally biased region" description="Pro residues" evidence="1">
    <location>
        <begin position="32"/>
        <end position="52"/>
    </location>
</feature>
<feature type="region of interest" description="Disordered" evidence="1">
    <location>
        <begin position="1"/>
        <end position="164"/>
    </location>
</feature>
<name>A0ABU6SAY0_9FABA</name>
<feature type="compositionally biased region" description="Polar residues" evidence="1">
    <location>
        <begin position="278"/>
        <end position="293"/>
    </location>
</feature>
<protein>
    <submittedName>
        <fullName evidence="2">Uncharacterized protein</fullName>
    </submittedName>
</protein>
<accession>A0ABU6SAY0</accession>
<reference evidence="2 3" key="1">
    <citation type="journal article" date="2023" name="Plants (Basel)">
        <title>Bridging the Gap: Combining Genomics and Transcriptomics Approaches to Understand Stylosanthes scabra, an Orphan Legume from the Brazilian Caatinga.</title>
        <authorList>
            <person name="Ferreira-Neto J.R.C."/>
            <person name="da Silva M.D."/>
            <person name="Binneck E."/>
            <person name="de Melo N.F."/>
            <person name="da Silva R.H."/>
            <person name="de Melo A.L.T.M."/>
            <person name="Pandolfi V."/>
            <person name="Bustamante F.O."/>
            <person name="Brasileiro-Vidal A.C."/>
            <person name="Benko-Iseppon A.M."/>
        </authorList>
    </citation>
    <scope>NUCLEOTIDE SEQUENCE [LARGE SCALE GENOMIC DNA]</scope>
    <source>
        <tissue evidence="2">Leaves</tissue>
    </source>
</reference>
<feature type="compositionally biased region" description="Polar residues" evidence="1">
    <location>
        <begin position="76"/>
        <end position="95"/>
    </location>
</feature>
<evidence type="ECO:0000313" key="2">
    <source>
        <dbReference type="EMBL" id="MED6133380.1"/>
    </source>
</evidence>
<proteinExistence type="predicted"/>